<dbReference type="PANTHER" id="PTHR36933:SF1">
    <property type="entry name" value="SLL0788 PROTEIN"/>
    <property type="match status" value="1"/>
</dbReference>
<organism evidence="3 4">
    <name type="scientific">Saccharomonospora viridis</name>
    <dbReference type="NCBI Taxonomy" id="1852"/>
    <lineage>
        <taxon>Bacteria</taxon>
        <taxon>Bacillati</taxon>
        <taxon>Actinomycetota</taxon>
        <taxon>Actinomycetes</taxon>
        <taxon>Pseudonocardiales</taxon>
        <taxon>Pseudonocardiaceae</taxon>
        <taxon>Saccharomonospora</taxon>
    </lineage>
</organism>
<dbReference type="RefSeq" id="WP_037313742.1">
    <property type="nucleotide sequence ID" value="NZ_FOWS01000010.1"/>
</dbReference>
<sequence length="208" mass="22345">MRNTRALAAGLTALAVVVAAACGDSGTDTTATSPNTTTTTTTSVVEGSAEHNQADVMFARMMIPHHAQAIEMSDMILAKPEIPAEVTALAEQIKAAQGPEIAQLESWLADWDEPQMPTDVPGSGHMSDMPHMDGMMSDEDMQALADAQGVEAARLFLTQMIDHHEGAIDMAETEIEDGRFPDAVALARTIAETQQQEIDTMRRLLENL</sequence>
<feature type="chain" id="PRO_5039290403" description="DUF305 domain-containing protein" evidence="1">
    <location>
        <begin position="22"/>
        <end position="208"/>
    </location>
</feature>
<evidence type="ECO:0000313" key="3">
    <source>
        <dbReference type="EMBL" id="KHF42066.1"/>
    </source>
</evidence>
<protein>
    <recommendedName>
        <fullName evidence="2">DUF305 domain-containing protein</fullName>
    </recommendedName>
</protein>
<reference evidence="3 4" key="1">
    <citation type="submission" date="2014-10" db="EMBL/GenBank/DDBJ databases">
        <title>Genome sequence of Micropolyspora internatus JCM3315.</title>
        <authorList>
            <person name="Shin S.-K."/>
            <person name="Yi H."/>
        </authorList>
    </citation>
    <scope>NUCLEOTIDE SEQUENCE [LARGE SCALE GENOMIC DNA]</scope>
    <source>
        <strain evidence="3 4">JCM 3315</strain>
    </source>
</reference>
<dbReference type="InterPro" id="IPR005183">
    <property type="entry name" value="DUF305_CopM-like"/>
</dbReference>
<gene>
    <name evidence="3" type="ORF">MINT15_41060</name>
</gene>
<feature type="domain" description="DUF305" evidence="2">
    <location>
        <begin position="55"/>
        <end position="205"/>
    </location>
</feature>
<dbReference type="EMBL" id="JRZE01000010">
    <property type="protein sequence ID" value="KHF42066.1"/>
    <property type="molecule type" value="Genomic_DNA"/>
</dbReference>
<name>A0A837D8F5_9PSEU</name>
<dbReference type="Proteomes" id="UP000030848">
    <property type="component" value="Unassembled WGS sequence"/>
</dbReference>
<evidence type="ECO:0000256" key="1">
    <source>
        <dbReference type="SAM" id="SignalP"/>
    </source>
</evidence>
<dbReference type="OrthoDB" id="26872at2"/>
<dbReference type="Gene3D" id="1.20.1260.10">
    <property type="match status" value="1"/>
</dbReference>
<evidence type="ECO:0000259" key="2">
    <source>
        <dbReference type="Pfam" id="PF03713"/>
    </source>
</evidence>
<proteinExistence type="predicted"/>
<evidence type="ECO:0000313" key="4">
    <source>
        <dbReference type="Proteomes" id="UP000030848"/>
    </source>
</evidence>
<keyword evidence="1" id="KW-0732">Signal</keyword>
<accession>A0A837D8F5</accession>
<dbReference type="InterPro" id="IPR012347">
    <property type="entry name" value="Ferritin-like"/>
</dbReference>
<dbReference type="PANTHER" id="PTHR36933">
    <property type="entry name" value="SLL0788 PROTEIN"/>
    <property type="match status" value="1"/>
</dbReference>
<dbReference type="PROSITE" id="PS51257">
    <property type="entry name" value="PROKAR_LIPOPROTEIN"/>
    <property type="match status" value="1"/>
</dbReference>
<dbReference type="AlphaFoldDB" id="A0A837D8F5"/>
<feature type="signal peptide" evidence="1">
    <location>
        <begin position="1"/>
        <end position="21"/>
    </location>
</feature>
<dbReference type="Pfam" id="PF03713">
    <property type="entry name" value="DUF305"/>
    <property type="match status" value="1"/>
</dbReference>
<comment type="caution">
    <text evidence="3">The sequence shown here is derived from an EMBL/GenBank/DDBJ whole genome shotgun (WGS) entry which is preliminary data.</text>
</comment>